<name>A0A8D8C2D5_CULPI</name>
<protein>
    <submittedName>
        <fullName evidence="1">(northern house mosquito) hypothetical protein</fullName>
    </submittedName>
</protein>
<dbReference type="AlphaFoldDB" id="A0A8D8C2D5"/>
<organism evidence="1">
    <name type="scientific">Culex pipiens</name>
    <name type="common">House mosquito</name>
    <dbReference type="NCBI Taxonomy" id="7175"/>
    <lineage>
        <taxon>Eukaryota</taxon>
        <taxon>Metazoa</taxon>
        <taxon>Ecdysozoa</taxon>
        <taxon>Arthropoda</taxon>
        <taxon>Hexapoda</taxon>
        <taxon>Insecta</taxon>
        <taxon>Pterygota</taxon>
        <taxon>Neoptera</taxon>
        <taxon>Endopterygota</taxon>
        <taxon>Diptera</taxon>
        <taxon>Nematocera</taxon>
        <taxon>Culicoidea</taxon>
        <taxon>Culicidae</taxon>
        <taxon>Culicinae</taxon>
        <taxon>Culicini</taxon>
        <taxon>Culex</taxon>
        <taxon>Culex</taxon>
    </lineage>
</organism>
<reference evidence="1" key="1">
    <citation type="submission" date="2021-05" db="EMBL/GenBank/DDBJ databases">
        <authorList>
            <person name="Alioto T."/>
            <person name="Alioto T."/>
            <person name="Gomez Garrido J."/>
        </authorList>
    </citation>
    <scope>NUCLEOTIDE SEQUENCE</scope>
</reference>
<proteinExistence type="predicted"/>
<sequence length="118" mass="13351">MNQFPPENHVQYDCSNKNMMDISFLRTATGQRQKCHIFTLRYEGGKGARNPSKTKRVVNLCLPAQVEHILLMAALNGWRSHTWPSPFCTPDVNKIAPGQQQFLVMILGRLGGKGKLRN</sequence>
<accession>A0A8D8C2D5</accession>
<dbReference type="EMBL" id="HBUE01103845">
    <property type="protein sequence ID" value="CAG6486414.1"/>
    <property type="molecule type" value="Transcribed_RNA"/>
</dbReference>
<evidence type="ECO:0000313" key="1">
    <source>
        <dbReference type="EMBL" id="CAG6486414.1"/>
    </source>
</evidence>